<evidence type="ECO:0000256" key="2">
    <source>
        <dbReference type="RuleBase" id="RU004011"/>
    </source>
</evidence>
<dbReference type="PROSITE" id="PS00469">
    <property type="entry name" value="NDPK"/>
    <property type="match status" value="1"/>
</dbReference>
<dbReference type="PANTHER" id="PTHR46135">
    <property type="entry name" value="NME/NM23 FAMILY MEMBER 8"/>
    <property type="match status" value="1"/>
</dbReference>
<dbReference type="Proteomes" id="UP000694888">
    <property type="component" value="Unplaced"/>
</dbReference>
<dbReference type="RefSeq" id="XP_005109042.2">
    <property type="nucleotide sequence ID" value="XM_005108985.3"/>
</dbReference>
<dbReference type="CDD" id="cd04416">
    <property type="entry name" value="NDPk_TX"/>
    <property type="match status" value="3"/>
</dbReference>
<feature type="domain" description="Thioredoxin" evidence="4">
    <location>
        <begin position="1"/>
        <end position="114"/>
    </location>
</feature>
<feature type="compositionally biased region" description="Low complexity" evidence="3">
    <location>
        <begin position="741"/>
        <end position="769"/>
    </location>
</feature>
<dbReference type="InterPro" id="IPR036249">
    <property type="entry name" value="Thioredoxin-like_sf"/>
</dbReference>
<dbReference type="GeneID" id="101847690"/>
<dbReference type="Gene3D" id="3.40.30.10">
    <property type="entry name" value="Glutaredoxin"/>
    <property type="match status" value="1"/>
</dbReference>
<dbReference type="InterPro" id="IPR034907">
    <property type="entry name" value="NDK-like_dom"/>
</dbReference>
<dbReference type="InterPro" id="IPR051766">
    <property type="entry name" value="TXND_domain-containing"/>
</dbReference>
<dbReference type="PRINTS" id="PR01243">
    <property type="entry name" value="NUCDPKINASE"/>
</dbReference>
<dbReference type="PROSITE" id="PS00194">
    <property type="entry name" value="THIOREDOXIN_1"/>
    <property type="match status" value="1"/>
</dbReference>
<feature type="region of interest" description="Disordered" evidence="3">
    <location>
        <begin position="636"/>
        <end position="725"/>
    </location>
</feature>
<feature type="compositionally biased region" description="Low complexity" evidence="3">
    <location>
        <begin position="655"/>
        <end position="675"/>
    </location>
</feature>
<evidence type="ECO:0000259" key="4">
    <source>
        <dbReference type="PROSITE" id="PS51352"/>
    </source>
</evidence>
<dbReference type="InterPro" id="IPR036850">
    <property type="entry name" value="NDK-like_dom_sf"/>
</dbReference>
<proteinExistence type="inferred from homology"/>
<dbReference type="Gene3D" id="3.30.70.141">
    <property type="entry name" value="Nucleoside diphosphate kinase-like domain"/>
    <property type="match status" value="3"/>
</dbReference>
<protein>
    <submittedName>
        <fullName evidence="6">Thioredoxin domain-containing protein 3 homolog</fullName>
    </submittedName>
</protein>
<name>A0ABM0K583_APLCA</name>
<dbReference type="CDD" id="cd02948">
    <property type="entry name" value="TRX_NDPK"/>
    <property type="match status" value="1"/>
</dbReference>
<dbReference type="PROSITE" id="PS51352">
    <property type="entry name" value="THIOREDOXIN_2"/>
    <property type="match status" value="1"/>
</dbReference>
<feature type="region of interest" description="Disordered" evidence="3">
    <location>
        <begin position="140"/>
        <end position="181"/>
    </location>
</feature>
<feature type="region of interest" description="Disordered" evidence="3">
    <location>
        <begin position="741"/>
        <end position="899"/>
    </location>
</feature>
<feature type="compositionally biased region" description="Low complexity" evidence="3">
    <location>
        <begin position="787"/>
        <end position="808"/>
    </location>
</feature>
<dbReference type="SUPFAM" id="SSF52833">
    <property type="entry name" value="Thioredoxin-like"/>
    <property type="match status" value="1"/>
</dbReference>
<dbReference type="PANTHER" id="PTHR46135:SF3">
    <property type="entry name" value="NME_NM23 FAMILY MEMBER 8"/>
    <property type="match status" value="1"/>
</dbReference>
<dbReference type="InterPro" id="IPR013766">
    <property type="entry name" value="Thioredoxin_domain"/>
</dbReference>
<comment type="similarity">
    <text evidence="1 2">Belongs to the NDK family.</text>
</comment>
<evidence type="ECO:0000313" key="5">
    <source>
        <dbReference type="Proteomes" id="UP000694888"/>
    </source>
</evidence>
<dbReference type="InterPro" id="IPR001564">
    <property type="entry name" value="Nucleoside_diP_kinase"/>
</dbReference>
<feature type="compositionally biased region" description="Polar residues" evidence="3">
    <location>
        <begin position="777"/>
        <end position="786"/>
    </location>
</feature>
<feature type="compositionally biased region" description="Low complexity" evidence="3">
    <location>
        <begin position="683"/>
        <end position="701"/>
    </location>
</feature>
<dbReference type="InterPro" id="IPR023005">
    <property type="entry name" value="Nucleoside_diP_kinase_AS"/>
</dbReference>
<dbReference type="SMART" id="SM00562">
    <property type="entry name" value="NDK"/>
    <property type="match status" value="3"/>
</dbReference>
<evidence type="ECO:0000313" key="6">
    <source>
        <dbReference type="RefSeq" id="XP_005109042.2"/>
    </source>
</evidence>
<feature type="compositionally biased region" description="Polar residues" evidence="3">
    <location>
        <begin position="874"/>
        <end position="899"/>
    </location>
</feature>
<dbReference type="Pfam" id="PF00085">
    <property type="entry name" value="Thioredoxin"/>
    <property type="match status" value="1"/>
</dbReference>
<gene>
    <name evidence="6" type="primary">LOC101847690</name>
</gene>
<keyword evidence="5" id="KW-1185">Reference proteome</keyword>
<dbReference type="PROSITE" id="PS51374">
    <property type="entry name" value="NDPK_LIKE"/>
    <property type="match status" value="3"/>
</dbReference>
<evidence type="ECO:0000256" key="1">
    <source>
        <dbReference type="PROSITE-ProRule" id="PRU00706"/>
    </source>
</evidence>
<accession>A0ABM0K583</accession>
<feature type="compositionally biased region" description="Basic and acidic residues" evidence="3">
    <location>
        <begin position="826"/>
        <end position="844"/>
    </location>
</feature>
<reference evidence="6" key="1">
    <citation type="submission" date="2025-08" db="UniProtKB">
        <authorList>
            <consortium name="RefSeq"/>
        </authorList>
    </citation>
    <scope>IDENTIFICATION</scope>
</reference>
<dbReference type="SUPFAM" id="SSF54919">
    <property type="entry name" value="Nucleoside diphosphate kinase, NDK"/>
    <property type="match status" value="3"/>
</dbReference>
<dbReference type="InterPro" id="IPR017937">
    <property type="entry name" value="Thioredoxin_CS"/>
</dbReference>
<feature type="compositionally biased region" description="Basic and acidic residues" evidence="3">
    <location>
        <begin position="140"/>
        <end position="155"/>
    </location>
</feature>
<sequence>MAKKKQEIQLQRELETQEEWEECLAMEGLWVVDVYQEWCGPCNALQGTFRRLKNELGDSLLHFAVAKADTIDALEQYRGRCEPTFLFYAGGVLVSFVHGANAPKVQRTLTEQLAHEHKVMEGQGERKEVKDTVMTRSQEIELQRQEEEEARREAEDPSGVSSPKRRSAQPSGVAQEEPKGVTVAIIKPDAVAQGKTDEIIKELQDNGIEIVAQEERELTDEEARELYSELSDEDYFEELIKFITSGPSHVLVLTKGETGEAIVKDWRDMLGPTNVEQAKEEAPDSLRAKYGEQGYMNALHGSSSSETAAKEMAFFFPNLAVPTYLKKKENIQRTLALIRPEAFSASKDEILEKIQEAGFTIALHKEIQLSKEQAQEFYKEHDGQAYFDQLVQTMSSGPLLALGLARDEAIDAWREMLGPPDIDEAQEQAPESLRAKFIGQSGVNQFHGSDSETQAKKELDFFFPMQETVAVIKPSGMGTKDAIIEKIHEAGFRIAAHKETTITKDVVDIMYANQQDKDYYDDLVNSMTSGETMFMVLSREDAVDGWRRMIGETNPEEAKTKEPDSLRAQFGQDILNNAVHGSSDPDRARVEMKAVFGDLQFNEDGTVKGEEPQLDEATVVIVKEGGVPVADVAPEYRRDTNATTGETTMDETTADQDTTQDITADTTQDVTAADATEADETQANETTQGDTTQMDTTQVETTEGETGEGDTTAGDTTVADTTMADTTAGDTTVADTTVADTTVADTTVAEGDTTTADATATDDTAGADASGEPTSAEPASTEQTQGSESAQPAASQEADTPAKPASPAAKEEDKQAEAAPVAGQTEQKEEKAEEPKTEAPKADDSAQQSEATPAAGDSSASSGEVAGKKDETAGETTADQTTEGTAAADQTTAGETTAS</sequence>
<comment type="caution">
    <text evidence="1">Lacks conserved residue(s) required for the propagation of feature annotation.</text>
</comment>
<evidence type="ECO:0000256" key="3">
    <source>
        <dbReference type="SAM" id="MobiDB-lite"/>
    </source>
</evidence>
<dbReference type="Pfam" id="PF00334">
    <property type="entry name" value="NDK"/>
    <property type="match status" value="2"/>
</dbReference>
<feature type="compositionally biased region" description="Low complexity" evidence="3">
    <location>
        <begin position="709"/>
        <end position="725"/>
    </location>
</feature>
<organism evidence="5 6">
    <name type="scientific">Aplysia californica</name>
    <name type="common">California sea hare</name>
    <dbReference type="NCBI Taxonomy" id="6500"/>
    <lineage>
        <taxon>Eukaryota</taxon>
        <taxon>Metazoa</taxon>
        <taxon>Spiralia</taxon>
        <taxon>Lophotrochozoa</taxon>
        <taxon>Mollusca</taxon>
        <taxon>Gastropoda</taxon>
        <taxon>Heterobranchia</taxon>
        <taxon>Euthyneura</taxon>
        <taxon>Tectipleura</taxon>
        <taxon>Aplysiida</taxon>
        <taxon>Aplysioidea</taxon>
        <taxon>Aplysiidae</taxon>
        <taxon>Aplysia</taxon>
    </lineage>
</organism>